<dbReference type="STRING" id="431595.K3WZ23"/>
<organism evidence="1 2">
    <name type="scientific">Globisporangium ultimum (strain ATCC 200006 / CBS 805.95 / DAOM BR144)</name>
    <name type="common">Pythium ultimum</name>
    <dbReference type="NCBI Taxonomy" id="431595"/>
    <lineage>
        <taxon>Eukaryota</taxon>
        <taxon>Sar</taxon>
        <taxon>Stramenopiles</taxon>
        <taxon>Oomycota</taxon>
        <taxon>Peronosporomycetes</taxon>
        <taxon>Pythiales</taxon>
        <taxon>Pythiaceae</taxon>
        <taxon>Globisporangium</taxon>
    </lineage>
</organism>
<name>K3WZ23_GLOUD</name>
<dbReference type="AlphaFoldDB" id="K3WZ23"/>
<evidence type="ECO:0008006" key="3">
    <source>
        <dbReference type="Google" id="ProtNLM"/>
    </source>
</evidence>
<dbReference type="Proteomes" id="UP000019132">
    <property type="component" value="Unassembled WGS sequence"/>
</dbReference>
<proteinExistence type="predicted"/>
<dbReference type="HOGENOM" id="CLU_1891293_0_0_1"/>
<accession>K3WZ23</accession>
<dbReference type="Gene3D" id="2.40.50.140">
    <property type="entry name" value="Nucleic acid-binding proteins"/>
    <property type="match status" value="1"/>
</dbReference>
<dbReference type="EnsemblProtists" id="PYU1_T010222">
    <property type="protein sequence ID" value="PYU1_T010222"/>
    <property type="gene ID" value="PYU1_G010202"/>
</dbReference>
<reference evidence="2" key="2">
    <citation type="submission" date="2010-04" db="EMBL/GenBank/DDBJ databases">
        <authorList>
            <person name="Buell R."/>
            <person name="Hamilton J."/>
            <person name="Hostetler J."/>
        </authorList>
    </citation>
    <scope>NUCLEOTIDE SEQUENCE [LARGE SCALE GENOMIC DNA]</scope>
    <source>
        <strain evidence="2">DAOM:BR144</strain>
    </source>
</reference>
<dbReference type="EMBL" id="GL376623">
    <property type="status" value="NOT_ANNOTATED_CDS"/>
    <property type="molecule type" value="Genomic_DNA"/>
</dbReference>
<reference evidence="1" key="3">
    <citation type="submission" date="2015-02" db="UniProtKB">
        <authorList>
            <consortium name="EnsemblProtists"/>
        </authorList>
    </citation>
    <scope>IDENTIFICATION</scope>
    <source>
        <strain evidence="1">DAOM BR144</strain>
    </source>
</reference>
<sequence>FVDRGIAKTAVKNWSNWNGSGKLFGLYAADTSGDQIRVTIFNAGVNKFFFALVPGHAFHFSGGRIRYTHSVVSSTKFTAYEITLGDDAVIRAIQDTEFDNSTQSPNTLRLADLAAAPANVPVTVVGAVLEADAVK</sequence>
<dbReference type="SUPFAM" id="SSF50249">
    <property type="entry name" value="Nucleic acid-binding proteins"/>
    <property type="match status" value="1"/>
</dbReference>
<keyword evidence="2" id="KW-1185">Reference proteome</keyword>
<dbReference type="InParanoid" id="K3WZ23"/>
<reference evidence="2" key="1">
    <citation type="journal article" date="2010" name="Genome Biol.">
        <title>Genome sequence of the necrotrophic plant pathogen Pythium ultimum reveals original pathogenicity mechanisms and effector repertoire.</title>
        <authorList>
            <person name="Levesque C.A."/>
            <person name="Brouwer H."/>
            <person name="Cano L."/>
            <person name="Hamilton J.P."/>
            <person name="Holt C."/>
            <person name="Huitema E."/>
            <person name="Raffaele S."/>
            <person name="Robideau G.P."/>
            <person name="Thines M."/>
            <person name="Win J."/>
            <person name="Zerillo M.M."/>
            <person name="Beakes G.W."/>
            <person name="Boore J.L."/>
            <person name="Busam D."/>
            <person name="Dumas B."/>
            <person name="Ferriera S."/>
            <person name="Fuerstenberg S.I."/>
            <person name="Gachon C.M."/>
            <person name="Gaulin E."/>
            <person name="Govers F."/>
            <person name="Grenville-Briggs L."/>
            <person name="Horner N."/>
            <person name="Hostetler J."/>
            <person name="Jiang R.H."/>
            <person name="Johnson J."/>
            <person name="Krajaejun T."/>
            <person name="Lin H."/>
            <person name="Meijer H.J."/>
            <person name="Moore B."/>
            <person name="Morris P."/>
            <person name="Phuntmart V."/>
            <person name="Puiu D."/>
            <person name="Shetty J."/>
            <person name="Stajich J.E."/>
            <person name="Tripathy S."/>
            <person name="Wawra S."/>
            <person name="van West P."/>
            <person name="Whitty B.R."/>
            <person name="Coutinho P.M."/>
            <person name="Henrissat B."/>
            <person name="Martin F."/>
            <person name="Thomas P.D."/>
            <person name="Tyler B.M."/>
            <person name="De Vries R.P."/>
            <person name="Kamoun S."/>
            <person name="Yandell M."/>
            <person name="Tisserat N."/>
            <person name="Buell C.R."/>
        </authorList>
    </citation>
    <scope>NUCLEOTIDE SEQUENCE</scope>
    <source>
        <strain evidence="2">DAOM:BR144</strain>
    </source>
</reference>
<evidence type="ECO:0000313" key="2">
    <source>
        <dbReference type="Proteomes" id="UP000019132"/>
    </source>
</evidence>
<evidence type="ECO:0000313" key="1">
    <source>
        <dbReference type="EnsemblProtists" id="PYU1_T010222"/>
    </source>
</evidence>
<dbReference type="VEuPathDB" id="FungiDB:PYU1_G010202"/>
<protein>
    <recommendedName>
        <fullName evidence="3">OB domain-containing protein</fullName>
    </recommendedName>
</protein>
<dbReference type="InterPro" id="IPR012340">
    <property type="entry name" value="NA-bd_OB-fold"/>
</dbReference>